<dbReference type="Proteomes" id="UP001158576">
    <property type="component" value="Chromosome PAR"/>
</dbReference>
<feature type="region of interest" description="Disordered" evidence="1">
    <location>
        <begin position="1"/>
        <end position="105"/>
    </location>
</feature>
<feature type="compositionally biased region" description="Basic and acidic residues" evidence="1">
    <location>
        <begin position="458"/>
        <end position="473"/>
    </location>
</feature>
<reference evidence="2 3" key="1">
    <citation type="submission" date="2021-04" db="EMBL/GenBank/DDBJ databases">
        <authorList>
            <person name="Bliznina A."/>
        </authorList>
    </citation>
    <scope>NUCLEOTIDE SEQUENCE [LARGE SCALE GENOMIC DNA]</scope>
</reference>
<feature type="compositionally biased region" description="Low complexity" evidence="1">
    <location>
        <begin position="48"/>
        <end position="71"/>
    </location>
</feature>
<proteinExistence type="predicted"/>
<evidence type="ECO:0000313" key="3">
    <source>
        <dbReference type="Proteomes" id="UP001158576"/>
    </source>
</evidence>
<keyword evidence="3" id="KW-1185">Reference proteome</keyword>
<evidence type="ECO:0000256" key="1">
    <source>
        <dbReference type="SAM" id="MobiDB-lite"/>
    </source>
</evidence>
<dbReference type="EMBL" id="OU015568">
    <property type="protein sequence ID" value="CAG5091501.1"/>
    <property type="molecule type" value="Genomic_DNA"/>
</dbReference>
<sequence length="488" mass="55125">MEELSASEEGSPRAIRSNSPSDRSRLKLTPTSPSNSDKVDSSPESPPDLDSAADATATSSKAKNSSSTSESSRPRRRTKVHTFELDEEDSAVEEGQPLGQVEEGTSGLEGIEAAIRSLSAVYGKKKETLEEKNSETEYDEDVIKCTVRNLFHLPQVSSIDKYNKFIVRVNDLGGHLDEDRGKNKLYLLISAAKHLATDKLEQWHLRPGLLPTFGELSPNPSQALSPLDRFLQTPRPLDFETNEITPVQELMEEHISKVYRKKEQALNYKKDQRLRSTYFYISTIKDCMQLCRGHKEIEDIMREAYMAPDTMDEHAARLTLLTNPEDANKFLDLDSQLARQHFAVAIRHYFRSEKHVEFNNTNWNLFSAEIDPDIEHYQMTDAMFKRRLDAAIKQFSQRSQMNLFAGSTYSYQKKRRRSESPSAPEPKRKETTTTNLDTADVNTPSTSADVPSSSGDAQIRDAQGDQDDEDKRSSTASLAINVSDMEEE</sequence>
<name>A0ABN7S327_OIKDI</name>
<protein>
    <submittedName>
        <fullName evidence="2">Oidioi.mRNA.OKI2018_I69.PAR.g13079.t1.cds</fullName>
    </submittedName>
</protein>
<evidence type="ECO:0000313" key="2">
    <source>
        <dbReference type="EMBL" id="CAG5091501.1"/>
    </source>
</evidence>
<organism evidence="2 3">
    <name type="scientific">Oikopleura dioica</name>
    <name type="common">Tunicate</name>
    <dbReference type="NCBI Taxonomy" id="34765"/>
    <lineage>
        <taxon>Eukaryota</taxon>
        <taxon>Metazoa</taxon>
        <taxon>Chordata</taxon>
        <taxon>Tunicata</taxon>
        <taxon>Appendicularia</taxon>
        <taxon>Copelata</taxon>
        <taxon>Oikopleuridae</taxon>
        <taxon>Oikopleura</taxon>
    </lineage>
</organism>
<feature type="region of interest" description="Disordered" evidence="1">
    <location>
        <begin position="406"/>
        <end position="488"/>
    </location>
</feature>
<gene>
    <name evidence="2" type="ORF">OKIOD_LOCUS4637</name>
</gene>
<feature type="compositionally biased region" description="Polar residues" evidence="1">
    <location>
        <begin position="432"/>
        <end position="456"/>
    </location>
</feature>
<accession>A0ABN7S327</accession>